<dbReference type="Proteomes" id="UP001151081">
    <property type="component" value="Unassembled WGS sequence"/>
</dbReference>
<dbReference type="InterPro" id="IPR020287">
    <property type="entry name" value="Tail_sheath_C"/>
</dbReference>
<dbReference type="PANTHER" id="PTHR35861:SF1">
    <property type="entry name" value="PHAGE TAIL SHEATH PROTEIN"/>
    <property type="match status" value="1"/>
</dbReference>
<name>A0A9X3X4Q9_9BACT</name>
<reference evidence="3 4" key="1">
    <citation type="submission" date="2021-04" db="EMBL/GenBank/DDBJ databases">
        <title>Genome analysis of Polyangium sp.</title>
        <authorList>
            <person name="Li Y."/>
            <person name="Wang J."/>
        </authorList>
    </citation>
    <scope>NUCLEOTIDE SEQUENCE [LARGE SCALE GENOMIC DNA]</scope>
    <source>
        <strain evidence="3 4">SDU14</strain>
    </source>
</reference>
<dbReference type="AlphaFoldDB" id="A0A9X3X4Q9"/>
<accession>A0A9X3X4Q9</accession>
<gene>
    <name evidence="3" type="ORF">KEG57_17040</name>
</gene>
<comment type="caution">
    <text evidence="3">The sequence shown here is derived from an EMBL/GenBank/DDBJ whole genome shotgun (WGS) entry which is preliminary data.</text>
</comment>
<keyword evidence="4" id="KW-1185">Reference proteome</keyword>
<evidence type="ECO:0000256" key="1">
    <source>
        <dbReference type="ARBA" id="ARBA00008005"/>
    </source>
</evidence>
<feature type="domain" description="Tail sheath protein C-terminal" evidence="2">
    <location>
        <begin position="392"/>
        <end position="498"/>
    </location>
</feature>
<dbReference type="InterPro" id="IPR052042">
    <property type="entry name" value="Tail_sheath_structural"/>
</dbReference>
<protein>
    <submittedName>
        <fullName evidence="3">Phage tail sheath protein</fullName>
    </submittedName>
</protein>
<dbReference type="RefSeq" id="WP_272420663.1">
    <property type="nucleotide sequence ID" value="NZ_JAGTJJ010000007.1"/>
</dbReference>
<organism evidence="3 4">
    <name type="scientific">Polyangium jinanense</name>
    <dbReference type="NCBI Taxonomy" id="2829994"/>
    <lineage>
        <taxon>Bacteria</taxon>
        <taxon>Pseudomonadati</taxon>
        <taxon>Myxococcota</taxon>
        <taxon>Polyangia</taxon>
        <taxon>Polyangiales</taxon>
        <taxon>Polyangiaceae</taxon>
        <taxon>Polyangium</taxon>
    </lineage>
</organism>
<dbReference type="EMBL" id="JAGTJJ010000007">
    <property type="protein sequence ID" value="MDC3982228.1"/>
    <property type="molecule type" value="Genomic_DNA"/>
</dbReference>
<comment type="similarity">
    <text evidence="1">Belongs to the myoviridae tail sheath protein family.</text>
</comment>
<evidence type="ECO:0000313" key="3">
    <source>
        <dbReference type="EMBL" id="MDC3982228.1"/>
    </source>
</evidence>
<proteinExistence type="inferred from homology"/>
<dbReference type="PANTHER" id="PTHR35861">
    <property type="match status" value="1"/>
</dbReference>
<dbReference type="Pfam" id="PF17482">
    <property type="entry name" value="Phage_sheath_1C"/>
    <property type="match status" value="1"/>
</dbReference>
<evidence type="ECO:0000313" key="4">
    <source>
        <dbReference type="Proteomes" id="UP001151081"/>
    </source>
</evidence>
<sequence>MDVALFVGFAERRADVPVAASIKRWLEEAGWTRGPYKRDDEENPTLVDVPVPIDRWETFDRHFAWDRRDGLSAPRAGTYLGAAVRSFFAQGGRACYVVALAPPKWSEGSQSDRLTHLAELLPGVGVSFDASPVDRALWRGAAHVLGLPDVSLLCLPDLAALCAADVVPPAPPVVPSGAPEVFVECSTPEASSTFTMSPPAAGVPRCNALGYDAWATFVARAGAMLARHAREVELVAALPIPLRDEDTALAEEDLHAFLLTSGGEGGAWALLPRIESSFVQIVYPWVKTPASALLPGGVESPDAVLAGVLARNALARGTFRSAMGAELADVFQIFPLLERSAIASRPRASMLGPVTKGGHTKRALDVPLVDRISLLGTTPSGLRLLSDVTTSPDEAYRQGGLQRLVSVLTRALRDVGAAIVFEPANMQTRARIVRRIEGIVTRLWELGALRGAAPEEAFSVRCDDTTTTQADVDAGRLVAEIEFSPAHAIERIRVTLTLREDGAASLGRREAP</sequence>
<evidence type="ECO:0000259" key="2">
    <source>
        <dbReference type="Pfam" id="PF17482"/>
    </source>
</evidence>